<feature type="domain" description="Reverse transcriptase" evidence="1">
    <location>
        <begin position="1"/>
        <end position="173"/>
    </location>
</feature>
<dbReference type="InterPro" id="IPR043502">
    <property type="entry name" value="DNA/RNA_pol_sf"/>
</dbReference>
<organism evidence="2">
    <name type="scientific">Triatoma dimidiata</name>
    <name type="common">Kissing bug</name>
    <name type="synonym">Meccus dimidiatus</name>
    <dbReference type="NCBI Taxonomy" id="72491"/>
    <lineage>
        <taxon>Eukaryota</taxon>
        <taxon>Metazoa</taxon>
        <taxon>Ecdysozoa</taxon>
        <taxon>Arthropoda</taxon>
        <taxon>Hexapoda</taxon>
        <taxon>Insecta</taxon>
        <taxon>Pterygota</taxon>
        <taxon>Neoptera</taxon>
        <taxon>Paraneoptera</taxon>
        <taxon>Hemiptera</taxon>
        <taxon>Heteroptera</taxon>
        <taxon>Panheteroptera</taxon>
        <taxon>Cimicomorpha</taxon>
        <taxon>Reduviidae</taxon>
        <taxon>Triatominae</taxon>
        <taxon>Triatoma</taxon>
    </lineage>
</organism>
<sequence>TNELLIKQLKNIGLKNNAINFFKNYLENRTQQVIISNQKSDTLHVSQGVPQGTVLGPLLYILYTNYIFSNDLNCDIVSYADDTALICSAKTWDEANLCANISLNSINKKFENLNLHLNTSKTVFMCFSCSKIKNINTNHPIILHSPSCLGINRSCKCPKIQNTDHTKYLGVIIDKNLKWEKHINLLNTKLRKSIYIFYNLRKIFDINKLKVIYDSLVNSILSYGILAWGNAYKTHLHNLEITQKTIIKILLKKEKLFPTIKVFEISKILTIRQIFILKILIFTFKHKYLFHATSSTYNTRHAPTFLKPTVNKVILKRQIHFLGPKIFNLLPKQIKNIKSILKYKTAIKLWIIKLSLEEINQFLT</sequence>
<dbReference type="InterPro" id="IPR000477">
    <property type="entry name" value="RT_dom"/>
</dbReference>
<evidence type="ECO:0000259" key="1">
    <source>
        <dbReference type="PROSITE" id="PS50878"/>
    </source>
</evidence>
<dbReference type="SUPFAM" id="SSF56672">
    <property type="entry name" value="DNA/RNA polymerases"/>
    <property type="match status" value="1"/>
</dbReference>
<name>A0A0V0GAQ9_TRIDM</name>
<proteinExistence type="predicted"/>
<dbReference type="PANTHER" id="PTHR33332">
    <property type="entry name" value="REVERSE TRANSCRIPTASE DOMAIN-CONTAINING PROTEIN"/>
    <property type="match status" value="1"/>
</dbReference>
<evidence type="ECO:0000313" key="2">
    <source>
        <dbReference type="EMBL" id="JAP05137.1"/>
    </source>
</evidence>
<dbReference type="AlphaFoldDB" id="A0A0V0GAQ9"/>
<protein>
    <submittedName>
        <fullName evidence="2">Putative l2b-1 aae</fullName>
    </submittedName>
</protein>
<accession>A0A0V0GAQ9</accession>
<reference evidence="2" key="1">
    <citation type="journal article" date="2018" name="J. Proteomics">
        <title>Exploring the molecular complexity of Triatoma dimidiata sialome.</title>
        <authorList>
            <person name="Santiago P.B."/>
            <person name="de Araujo C.N."/>
            <person name="Charneau S."/>
            <person name="Bastos I.M.D."/>
            <person name="Assumpcao T.C.F."/>
            <person name="Queiroz R.M.L."/>
            <person name="Praca Y.R."/>
            <person name="Cordeiro T.M."/>
            <person name="Garcia C.H.S."/>
            <person name="da Silva I.G."/>
            <person name="Raiol T."/>
            <person name="Motta F.N."/>
            <person name="de Araujo Oliveira J.V."/>
            <person name="de Sousa M.V."/>
            <person name="Ribeiro J.M.C."/>
            <person name="de Santana J.M."/>
        </authorList>
    </citation>
    <scope>NUCLEOTIDE SEQUENCE</scope>
    <source>
        <strain evidence="2">Santander</strain>
        <tissue evidence="2">Salivary glands</tissue>
    </source>
</reference>
<dbReference type="Pfam" id="PF00078">
    <property type="entry name" value="RVT_1"/>
    <property type="match status" value="1"/>
</dbReference>
<feature type="non-terminal residue" evidence="2">
    <location>
        <position position="1"/>
    </location>
</feature>
<dbReference type="GO" id="GO:0071897">
    <property type="term" value="P:DNA biosynthetic process"/>
    <property type="evidence" value="ECO:0007669"/>
    <property type="project" value="UniProtKB-ARBA"/>
</dbReference>
<dbReference type="PROSITE" id="PS50878">
    <property type="entry name" value="RT_POL"/>
    <property type="match status" value="1"/>
</dbReference>
<dbReference type="EMBL" id="GECL01000987">
    <property type="protein sequence ID" value="JAP05137.1"/>
    <property type="molecule type" value="Transcribed_RNA"/>
</dbReference>